<accession>A0ABV2KUN6</accession>
<reference evidence="2 3" key="1">
    <citation type="submission" date="2024-06" db="EMBL/GenBank/DDBJ databases">
        <title>Genomic Encyclopedia of Type Strains, Phase IV (KMG-IV): sequencing the most valuable type-strain genomes for metagenomic binning, comparative biology and taxonomic classification.</title>
        <authorList>
            <person name="Goeker M."/>
        </authorList>
    </citation>
    <scope>NUCLEOTIDE SEQUENCE [LARGE SCALE GENOMIC DNA]</scope>
    <source>
        <strain evidence="2 3">DSM 23520</strain>
    </source>
</reference>
<dbReference type="EMBL" id="JBEPMX010000006">
    <property type="protein sequence ID" value="MET3683293.1"/>
    <property type="molecule type" value="Genomic_DNA"/>
</dbReference>
<keyword evidence="1" id="KW-0472">Membrane</keyword>
<feature type="transmembrane region" description="Helical" evidence="1">
    <location>
        <begin position="12"/>
        <end position="36"/>
    </location>
</feature>
<feature type="transmembrane region" description="Helical" evidence="1">
    <location>
        <begin position="42"/>
        <end position="63"/>
    </location>
</feature>
<dbReference type="RefSeq" id="WP_354219875.1">
    <property type="nucleotide sequence ID" value="NZ_JBEPMX010000006.1"/>
</dbReference>
<keyword evidence="1" id="KW-0812">Transmembrane</keyword>
<organism evidence="2 3">
    <name type="scientific">Alkalibacillus flavidus</name>
    <dbReference type="NCBI Taxonomy" id="546021"/>
    <lineage>
        <taxon>Bacteria</taxon>
        <taxon>Bacillati</taxon>
        <taxon>Bacillota</taxon>
        <taxon>Bacilli</taxon>
        <taxon>Bacillales</taxon>
        <taxon>Bacillaceae</taxon>
        <taxon>Alkalibacillus</taxon>
    </lineage>
</organism>
<sequence length="68" mass="7672">MFERLKPKTLAGQVGLVTLIMGAVIFVALEITMTIWLDRMQVIGLLFWLIGLIGGIVYIIDLVKQRNQ</sequence>
<evidence type="ECO:0000313" key="2">
    <source>
        <dbReference type="EMBL" id="MET3683293.1"/>
    </source>
</evidence>
<evidence type="ECO:0000256" key="1">
    <source>
        <dbReference type="SAM" id="Phobius"/>
    </source>
</evidence>
<evidence type="ECO:0000313" key="3">
    <source>
        <dbReference type="Proteomes" id="UP001549167"/>
    </source>
</evidence>
<keyword evidence="3" id="KW-1185">Reference proteome</keyword>
<protein>
    <submittedName>
        <fullName evidence="2">Uncharacterized protein</fullName>
    </submittedName>
</protein>
<dbReference type="Proteomes" id="UP001549167">
    <property type="component" value="Unassembled WGS sequence"/>
</dbReference>
<proteinExistence type="predicted"/>
<keyword evidence="1" id="KW-1133">Transmembrane helix</keyword>
<name>A0ABV2KUN6_9BACI</name>
<comment type="caution">
    <text evidence="2">The sequence shown here is derived from an EMBL/GenBank/DDBJ whole genome shotgun (WGS) entry which is preliminary data.</text>
</comment>
<gene>
    <name evidence="2" type="ORF">ABID56_001388</name>
</gene>